<protein>
    <submittedName>
        <fullName evidence="3">Uncharacterized protein LOC109376034</fullName>
    </submittedName>
</protein>
<proteinExistence type="predicted"/>
<evidence type="ECO:0000256" key="1">
    <source>
        <dbReference type="SAM" id="MobiDB-lite"/>
    </source>
</evidence>
<name>A0A8B7QFB4_HIPAR</name>
<gene>
    <name evidence="3" type="primary">LOC109376034</name>
</gene>
<evidence type="ECO:0000313" key="3">
    <source>
        <dbReference type="RefSeq" id="XP_019487231.1"/>
    </source>
</evidence>
<dbReference type="KEGG" id="hai:109376034"/>
<dbReference type="AlphaFoldDB" id="A0A8B7QFB4"/>
<reference evidence="3" key="1">
    <citation type="submission" date="2025-08" db="UniProtKB">
        <authorList>
            <consortium name="RefSeq"/>
        </authorList>
    </citation>
    <scope>IDENTIFICATION</scope>
    <source>
        <tissue evidence="3">Muscle</tissue>
    </source>
</reference>
<accession>A0A8B7QFB4</accession>
<organism evidence="2 3">
    <name type="scientific">Hipposideros armiger</name>
    <name type="common">Great Himalayan leaf-nosed bat</name>
    <dbReference type="NCBI Taxonomy" id="186990"/>
    <lineage>
        <taxon>Eukaryota</taxon>
        <taxon>Metazoa</taxon>
        <taxon>Chordata</taxon>
        <taxon>Craniata</taxon>
        <taxon>Vertebrata</taxon>
        <taxon>Euteleostomi</taxon>
        <taxon>Mammalia</taxon>
        <taxon>Eutheria</taxon>
        <taxon>Laurasiatheria</taxon>
        <taxon>Chiroptera</taxon>
        <taxon>Yinpterochiroptera</taxon>
        <taxon>Rhinolophoidea</taxon>
        <taxon>Hipposideridae</taxon>
        <taxon>Hipposideros</taxon>
    </lineage>
</organism>
<keyword evidence="2" id="KW-1185">Reference proteome</keyword>
<dbReference type="GeneID" id="109376034"/>
<sequence length="322" mass="33815">MEQQQSASCFAGSGAQGQERVYPRGPLGKLTRYGVAALAAPAPFPGAPQLCSACGLRQPGALRSLPISWLALRAERGLCDFRVQLALLGDTVVRHQIRRELPRRARGAAGRLFRRAAAAPSGRDVSSPFSRPAGHRQSVWEQEPRAERARARPLARRRPGAGLRAAGREAAGRTRAATASAGGSGPEQKESGGGCSRWNGGRILAQRASPPLPLAAAPNAESGQSEGGGPRTLTPGPGSRWSSDFCNCWHFGGLVLFLTGSPSLLSTLNTNLPSALRTRASTHSRRGAARSALRNMRRLGTCLATLAGLLLTAAGETFSALH</sequence>
<dbReference type="RefSeq" id="XP_019487231.1">
    <property type="nucleotide sequence ID" value="XM_019631686.1"/>
</dbReference>
<dbReference type="Proteomes" id="UP000694851">
    <property type="component" value="Unplaced"/>
</dbReference>
<feature type="region of interest" description="Disordered" evidence="1">
    <location>
        <begin position="213"/>
        <end position="237"/>
    </location>
</feature>
<evidence type="ECO:0000313" key="2">
    <source>
        <dbReference type="Proteomes" id="UP000694851"/>
    </source>
</evidence>
<feature type="region of interest" description="Disordered" evidence="1">
    <location>
        <begin position="113"/>
        <end position="201"/>
    </location>
</feature>